<reference evidence="1" key="1">
    <citation type="submission" date="2015-07" db="EMBL/GenBank/DDBJ databases">
        <title>Adaptation to a free-living lifestyle via gene acquisitions in the diplomonad Trepomonas sp. PC1.</title>
        <authorList>
            <person name="Xu F."/>
            <person name="Jerlstrom-Hultqvist J."/>
            <person name="Kolisko M."/>
            <person name="Simpson A.G.B."/>
            <person name="Roger A.J."/>
            <person name="Svard S.G."/>
            <person name="Andersson J.O."/>
        </authorList>
    </citation>
    <scope>NUCLEOTIDE SEQUENCE</scope>
    <source>
        <strain evidence="1">PC1</strain>
    </source>
</reference>
<proteinExistence type="predicted"/>
<dbReference type="PANTHER" id="PTHR45661:SF3">
    <property type="entry name" value="IG-LIKE DOMAIN-CONTAINING PROTEIN"/>
    <property type="match status" value="1"/>
</dbReference>
<dbReference type="InterPro" id="IPR026906">
    <property type="entry name" value="LRR_5"/>
</dbReference>
<dbReference type="AlphaFoldDB" id="A0A146KEB6"/>
<dbReference type="Gene3D" id="3.80.10.10">
    <property type="entry name" value="Ribonuclease Inhibitor"/>
    <property type="match status" value="2"/>
</dbReference>
<dbReference type="Pfam" id="PF13306">
    <property type="entry name" value="LRR_5"/>
    <property type="match status" value="2"/>
</dbReference>
<protein>
    <submittedName>
        <fullName evidence="1">Leucine rich repeats-containing protein</fullName>
    </submittedName>
</protein>
<dbReference type="PANTHER" id="PTHR45661">
    <property type="entry name" value="SURFACE ANTIGEN"/>
    <property type="match status" value="1"/>
</dbReference>
<dbReference type="InterPro" id="IPR032675">
    <property type="entry name" value="LRR_dom_sf"/>
</dbReference>
<dbReference type="SUPFAM" id="SSF52058">
    <property type="entry name" value="L domain-like"/>
    <property type="match status" value="1"/>
</dbReference>
<organism evidence="1">
    <name type="scientific">Trepomonas sp. PC1</name>
    <dbReference type="NCBI Taxonomy" id="1076344"/>
    <lineage>
        <taxon>Eukaryota</taxon>
        <taxon>Metamonada</taxon>
        <taxon>Diplomonadida</taxon>
        <taxon>Hexamitidae</taxon>
        <taxon>Hexamitinae</taxon>
        <taxon>Trepomonas</taxon>
    </lineage>
</organism>
<accession>A0A146KEB6</accession>
<dbReference type="InterPro" id="IPR053139">
    <property type="entry name" value="Surface_bspA-like"/>
</dbReference>
<feature type="non-terminal residue" evidence="1">
    <location>
        <position position="1"/>
    </location>
</feature>
<dbReference type="EMBL" id="GDID01002760">
    <property type="protein sequence ID" value="JAP93846.1"/>
    <property type="molecule type" value="Transcribed_RNA"/>
</dbReference>
<name>A0A146KEB6_9EUKA</name>
<sequence>QLKKAISKPISIKRDPFIINNTVFMFDEKIFKYQTAKLKDHFVLNIVLPNAIEVMNEAFEKFHSVRYVYAPKLKTVWNFGFNQCHNLYRIDAKIVNMHQNAFSTCYSLPQIHTESIEKLDEAAFQNCLNLRKFVNNKICAVEIRTFNYCDCLTHFQMCNLKDATNLWLKKAKVDCPKCAKLHNDKVDYEVGVFDDVIRQQLMNVKNLCQLDDRQQIPTLNVHLPFDIQAQVITILILHEIKELPKKALAGQLRLFYCRIPSCAVINERGFFNCTALRYLDCKNVKQVGAYAFSQCYSMTQYNCHNVEYVGKAAFCQNHCLLKIKFNLLVEIGDRVFQECRSLNFVHAEKLKYVHDKAFNDIRVWQVKIYSQNPIKQSIQYQAVSDIPRFQEALYTDKFLERFSLLNLLRRRHLAVSKAKYYERITENFSTLQWIE</sequence>
<gene>
    <name evidence="1" type="ORF">TPC1_13704</name>
</gene>
<evidence type="ECO:0000313" key="1">
    <source>
        <dbReference type="EMBL" id="JAP93846.1"/>
    </source>
</evidence>